<feature type="zinc finger region" description="C3H1-type" evidence="4">
    <location>
        <begin position="9"/>
        <end position="37"/>
    </location>
</feature>
<feature type="region of interest" description="Disordered" evidence="5">
    <location>
        <begin position="83"/>
        <end position="111"/>
    </location>
</feature>
<evidence type="ECO:0000259" key="6">
    <source>
        <dbReference type="PROSITE" id="PS50103"/>
    </source>
</evidence>
<dbReference type="AlphaFoldDB" id="A0A9X0D7P6"/>
<name>A0A9X0D7P6_9CNID</name>
<accession>A0A9X0D7P6</accession>
<dbReference type="SMART" id="SM00356">
    <property type="entry name" value="ZnF_C3H1"/>
    <property type="match status" value="1"/>
</dbReference>
<dbReference type="EMBL" id="MU825428">
    <property type="protein sequence ID" value="KAJ7389591.1"/>
    <property type="molecule type" value="Genomic_DNA"/>
</dbReference>
<dbReference type="PROSITE" id="PS50103">
    <property type="entry name" value="ZF_C3H1"/>
    <property type="match status" value="1"/>
</dbReference>
<dbReference type="GO" id="GO:0008270">
    <property type="term" value="F:zinc ion binding"/>
    <property type="evidence" value="ECO:0007669"/>
    <property type="project" value="UniProtKB-KW"/>
</dbReference>
<evidence type="ECO:0000256" key="3">
    <source>
        <dbReference type="ARBA" id="ARBA00022833"/>
    </source>
</evidence>
<dbReference type="SUPFAM" id="SSF90229">
    <property type="entry name" value="CCCH zinc finger"/>
    <property type="match status" value="1"/>
</dbReference>
<gene>
    <name evidence="7" type="ORF">OS493_030277</name>
</gene>
<feature type="compositionally biased region" description="Basic and acidic residues" evidence="5">
    <location>
        <begin position="62"/>
        <end position="71"/>
    </location>
</feature>
<dbReference type="InterPro" id="IPR000571">
    <property type="entry name" value="Znf_CCCH"/>
</dbReference>
<feature type="region of interest" description="Disordered" evidence="5">
    <location>
        <begin position="36"/>
        <end position="71"/>
    </location>
</feature>
<evidence type="ECO:0000256" key="1">
    <source>
        <dbReference type="ARBA" id="ARBA00022723"/>
    </source>
</evidence>
<evidence type="ECO:0000256" key="2">
    <source>
        <dbReference type="ARBA" id="ARBA00022771"/>
    </source>
</evidence>
<reference evidence="7" key="1">
    <citation type="submission" date="2023-01" db="EMBL/GenBank/DDBJ databases">
        <title>Genome assembly of the deep-sea coral Lophelia pertusa.</title>
        <authorList>
            <person name="Herrera S."/>
            <person name="Cordes E."/>
        </authorList>
    </citation>
    <scope>NUCLEOTIDE SEQUENCE</scope>
    <source>
        <strain evidence="7">USNM1676648</strain>
        <tissue evidence="7">Polyp</tissue>
    </source>
</reference>
<keyword evidence="1 4" id="KW-0479">Metal-binding</keyword>
<organism evidence="7 8">
    <name type="scientific">Desmophyllum pertusum</name>
    <dbReference type="NCBI Taxonomy" id="174260"/>
    <lineage>
        <taxon>Eukaryota</taxon>
        <taxon>Metazoa</taxon>
        <taxon>Cnidaria</taxon>
        <taxon>Anthozoa</taxon>
        <taxon>Hexacorallia</taxon>
        <taxon>Scleractinia</taxon>
        <taxon>Caryophylliina</taxon>
        <taxon>Caryophylliidae</taxon>
        <taxon>Desmophyllum</taxon>
    </lineage>
</organism>
<dbReference type="InterPro" id="IPR036855">
    <property type="entry name" value="Znf_CCCH_sf"/>
</dbReference>
<evidence type="ECO:0000313" key="7">
    <source>
        <dbReference type="EMBL" id="KAJ7389591.1"/>
    </source>
</evidence>
<comment type="caution">
    <text evidence="7">The sequence shown here is derived from an EMBL/GenBank/DDBJ whole genome shotgun (WGS) entry which is preliminary data.</text>
</comment>
<evidence type="ECO:0000313" key="8">
    <source>
        <dbReference type="Proteomes" id="UP001163046"/>
    </source>
</evidence>
<evidence type="ECO:0000256" key="5">
    <source>
        <dbReference type="SAM" id="MobiDB-lite"/>
    </source>
</evidence>
<dbReference type="Proteomes" id="UP001163046">
    <property type="component" value="Unassembled WGS sequence"/>
</dbReference>
<feature type="domain" description="C3H1-type" evidence="6">
    <location>
        <begin position="9"/>
        <end position="37"/>
    </location>
</feature>
<sequence>MEEHKDSSDRQGIVCKFFKKKKGCLRGNRCPFVHVASGDGATLKPLAKKNPNKANKPTSPHQGKEISRPIDDTEQVAKQPLESVNLLSENQHEKRDRQATGQGISMLCNKDDSTNGSGTVLSDDNLGECKRLRSTEIEQLKRRFRSQGGYCEIQENASYKIKFKPTDPDWSPVPLIVVVPVFFELLNRCSLCYEVCSLVHD</sequence>
<dbReference type="Pfam" id="PF00642">
    <property type="entry name" value="zf-CCCH"/>
    <property type="match status" value="1"/>
</dbReference>
<evidence type="ECO:0000256" key="4">
    <source>
        <dbReference type="PROSITE-ProRule" id="PRU00723"/>
    </source>
</evidence>
<keyword evidence="8" id="KW-1185">Reference proteome</keyword>
<proteinExistence type="predicted"/>
<keyword evidence="3 4" id="KW-0862">Zinc</keyword>
<keyword evidence="2 4" id="KW-0863">Zinc-finger</keyword>
<protein>
    <recommendedName>
        <fullName evidence="6">C3H1-type domain-containing protein</fullName>
    </recommendedName>
</protein>